<dbReference type="SUPFAM" id="SSF53335">
    <property type="entry name" value="S-adenosyl-L-methionine-dependent methyltransferases"/>
    <property type="match status" value="1"/>
</dbReference>
<reference evidence="9 10" key="1">
    <citation type="submission" date="2018-08" db="EMBL/GenBank/DDBJ databases">
        <title>Meiothermus granaticius genome AF-68 sequencing project.</title>
        <authorList>
            <person name="Da Costa M.S."/>
            <person name="Albuquerque L."/>
            <person name="Raposo P."/>
            <person name="Froufe H.J.C."/>
            <person name="Barroso C.S."/>
            <person name="Egas C."/>
        </authorList>
    </citation>
    <scope>NUCLEOTIDE SEQUENCE [LARGE SCALE GENOMIC DNA]</scope>
    <source>
        <strain evidence="9 10">AF-68</strain>
    </source>
</reference>
<dbReference type="Gene3D" id="3.40.50.150">
    <property type="entry name" value="Vaccinia Virus protein VP39"/>
    <property type="match status" value="1"/>
</dbReference>
<name>A0A399FCE2_9DEIN</name>
<dbReference type="NCBIfam" id="NF041567">
    <property type="entry name" value="mtaseRsmF_Thermus"/>
    <property type="match status" value="1"/>
</dbReference>
<dbReference type="CDD" id="cd02440">
    <property type="entry name" value="AdoMet_MTases"/>
    <property type="match status" value="1"/>
</dbReference>
<feature type="binding site" evidence="7">
    <location>
        <position position="134"/>
    </location>
    <ligand>
        <name>S-adenosyl-L-methionine</name>
        <dbReference type="ChEBI" id="CHEBI:59789"/>
    </ligand>
</feature>
<protein>
    <submittedName>
        <fullName evidence="9">Ribosomal RNA small subunit methyltransferase F</fullName>
        <ecNumber evidence="9">2.1.1.-</ecNumber>
    </submittedName>
</protein>
<dbReference type="GO" id="GO:0003723">
    <property type="term" value="F:RNA binding"/>
    <property type="evidence" value="ECO:0007669"/>
    <property type="project" value="UniProtKB-UniRule"/>
</dbReference>
<dbReference type="AlphaFoldDB" id="A0A399FCE2"/>
<dbReference type="GO" id="GO:0001510">
    <property type="term" value="P:RNA methylation"/>
    <property type="evidence" value="ECO:0007669"/>
    <property type="project" value="InterPro"/>
</dbReference>
<evidence type="ECO:0000256" key="1">
    <source>
        <dbReference type="ARBA" id="ARBA00007494"/>
    </source>
</evidence>
<dbReference type="PANTHER" id="PTHR22807">
    <property type="entry name" value="NOP2 YEAST -RELATED NOL1/NOP2/FMU SUN DOMAIN-CONTAINING"/>
    <property type="match status" value="1"/>
</dbReference>
<dbReference type="InterPro" id="IPR029063">
    <property type="entry name" value="SAM-dependent_MTases_sf"/>
</dbReference>
<dbReference type="InterPro" id="IPR048151">
    <property type="entry name" value="RsmF"/>
</dbReference>
<evidence type="ECO:0000256" key="4">
    <source>
        <dbReference type="ARBA" id="ARBA00022679"/>
    </source>
</evidence>
<dbReference type="InterPro" id="IPR018314">
    <property type="entry name" value="RsmB/NOL1/NOP2-like_CS"/>
</dbReference>
<evidence type="ECO:0000256" key="7">
    <source>
        <dbReference type="PROSITE-ProRule" id="PRU01023"/>
    </source>
</evidence>
<dbReference type="CDD" id="cd21147">
    <property type="entry name" value="RsmF_methylt_CTD1"/>
    <property type="match status" value="1"/>
</dbReference>
<comment type="caution">
    <text evidence="7">Lacks conserved residue(s) required for the propagation of feature annotation.</text>
</comment>
<dbReference type="OrthoDB" id="9810297at2"/>
<feature type="domain" description="SAM-dependent MTase RsmB/NOP-type" evidence="8">
    <location>
        <begin position="18"/>
        <end position="301"/>
    </location>
</feature>
<keyword evidence="2" id="KW-0963">Cytoplasm</keyword>
<evidence type="ECO:0000259" key="8">
    <source>
        <dbReference type="PROSITE" id="PS51686"/>
    </source>
</evidence>
<evidence type="ECO:0000256" key="6">
    <source>
        <dbReference type="ARBA" id="ARBA00022884"/>
    </source>
</evidence>
<dbReference type="EC" id="2.1.1.-" evidence="9"/>
<gene>
    <name evidence="9" type="primary">rsmF</name>
    <name evidence="9" type="ORF">Mgrana_01113</name>
</gene>
<evidence type="ECO:0000313" key="10">
    <source>
        <dbReference type="Proteomes" id="UP000266178"/>
    </source>
</evidence>
<comment type="caution">
    <text evidence="9">The sequence shown here is derived from an EMBL/GenBank/DDBJ whole genome shotgun (WGS) entry which is preliminary data.</text>
</comment>
<dbReference type="InterPro" id="IPR001678">
    <property type="entry name" value="MeTrfase_RsmB-F_NOP2_dom"/>
</dbReference>
<keyword evidence="4 7" id="KW-0808">Transferase</keyword>
<dbReference type="Pfam" id="PF17125">
    <property type="entry name" value="Methyltr_RsmF_N"/>
    <property type="match status" value="1"/>
</dbReference>
<feature type="active site" description="Nucleophile" evidence="7">
    <location>
        <position position="231"/>
    </location>
</feature>
<dbReference type="InterPro" id="IPR031340">
    <property type="entry name" value="RsmF_methylt_CI"/>
</dbReference>
<comment type="similarity">
    <text evidence="1 7">Belongs to the class I-like SAM-binding methyltransferase superfamily. RsmB/NOP family.</text>
</comment>
<dbReference type="InterPro" id="IPR031341">
    <property type="entry name" value="Methyltr_RsmF_N"/>
</dbReference>
<keyword evidence="5 7" id="KW-0949">S-adenosyl-L-methionine</keyword>
<feature type="binding site" evidence="7">
    <location>
        <position position="178"/>
    </location>
    <ligand>
        <name>S-adenosyl-L-methionine</name>
        <dbReference type="ChEBI" id="CHEBI:59789"/>
    </ligand>
</feature>
<keyword evidence="6 7" id="KW-0694">RNA-binding</keyword>
<feature type="binding site" evidence="7">
    <location>
        <begin position="110"/>
        <end position="116"/>
    </location>
    <ligand>
        <name>S-adenosyl-L-methionine</name>
        <dbReference type="ChEBI" id="CHEBI:59789"/>
    </ligand>
</feature>
<proteinExistence type="inferred from homology"/>
<accession>A0A399FCE2</accession>
<keyword evidence="10" id="KW-1185">Reference proteome</keyword>
<dbReference type="PROSITE" id="PS01153">
    <property type="entry name" value="NOL1_NOP2_SUN"/>
    <property type="match status" value="1"/>
</dbReference>
<keyword evidence="3 7" id="KW-0489">Methyltransferase</keyword>
<dbReference type="EMBL" id="QWLB01000011">
    <property type="protein sequence ID" value="RIH92989.1"/>
    <property type="molecule type" value="Genomic_DNA"/>
</dbReference>
<dbReference type="InterPro" id="IPR049560">
    <property type="entry name" value="MeTrfase_RsmB-F_NOP2_cat"/>
</dbReference>
<dbReference type="Pfam" id="PF01189">
    <property type="entry name" value="Methyltr_RsmB-F"/>
    <property type="match status" value="1"/>
</dbReference>
<dbReference type="PRINTS" id="PR02008">
    <property type="entry name" value="RCMTFAMILY"/>
</dbReference>
<dbReference type="Gene3D" id="2.30.130.60">
    <property type="match status" value="1"/>
</dbReference>
<evidence type="ECO:0000256" key="2">
    <source>
        <dbReference type="ARBA" id="ARBA00022490"/>
    </source>
</evidence>
<dbReference type="Proteomes" id="UP000266178">
    <property type="component" value="Unassembled WGS sequence"/>
</dbReference>
<dbReference type="PROSITE" id="PS51686">
    <property type="entry name" value="SAM_MT_RSMB_NOP"/>
    <property type="match status" value="1"/>
</dbReference>
<dbReference type="Pfam" id="PF17126">
    <property type="entry name" value="RsmF_methylt_CI"/>
    <property type="match status" value="1"/>
</dbReference>
<dbReference type="RefSeq" id="WP_119356617.1">
    <property type="nucleotide sequence ID" value="NZ_BJXM01000003.1"/>
</dbReference>
<evidence type="ECO:0000256" key="5">
    <source>
        <dbReference type="ARBA" id="ARBA00022691"/>
    </source>
</evidence>
<organism evidence="9 10">
    <name type="scientific">Meiothermus granaticius NBRC 107808</name>
    <dbReference type="NCBI Taxonomy" id="1227551"/>
    <lineage>
        <taxon>Bacteria</taxon>
        <taxon>Thermotogati</taxon>
        <taxon>Deinococcota</taxon>
        <taxon>Deinococci</taxon>
        <taxon>Thermales</taxon>
        <taxon>Thermaceae</taxon>
        <taxon>Meiothermus</taxon>
    </lineage>
</organism>
<evidence type="ECO:0000256" key="3">
    <source>
        <dbReference type="ARBA" id="ARBA00022603"/>
    </source>
</evidence>
<evidence type="ECO:0000313" key="9">
    <source>
        <dbReference type="EMBL" id="RIH92989.1"/>
    </source>
</evidence>
<dbReference type="InterPro" id="IPR023267">
    <property type="entry name" value="RCMT"/>
</dbReference>
<dbReference type="PANTHER" id="PTHR22807:SF30">
    <property type="entry name" value="28S RRNA (CYTOSINE(4447)-C(5))-METHYLTRANSFERASE-RELATED"/>
    <property type="match status" value="1"/>
</dbReference>
<sequence>MELPKPFLSRMAELLGAEYPAFRAALASEDRSYGLRTNTLKLSPAQLQELSPWRLEPIPWSPEGFYYPAEARPGPHPYYYAGLYYIQEPSAQAVGVLADPQPGERVLDLAAAPGGKTTHLASRMQGQGLLVANEVDRGRMPGLLENLERWGMGVAVVSSPLERLAAQWGAFFDRVLLDAPCSGEGMFRKDPEVVRHWGPGAPARAARVQRGLLGAAGDLVRPGGILVYSTCTFAPEENEQVIAAFLRGNPGWELENAHLDPSFSPGVPQWGDGNPALSRTARLWPHKLRGEGHFLARLRKTEGLENRPPLERPSPLPREVEALWRAWATEHLKTPPEGPIWQRSGHLYLLPQDLPSLSGLKAPAPGLYLGEARTGQHRGSGRFLPAKSLAHALRPAEVGPVVRLGAEDPRALKFALGEPVEAEGEPGWALAALQTEVGEFPLGWGKLKGGILRPGKTGL</sequence>
<dbReference type="Gene3D" id="3.30.70.1170">
    <property type="entry name" value="Sun protein, domain 3"/>
    <property type="match status" value="1"/>
</dbReference>
<dbReference type="GO" id="GO:0008173">
    <property type="term" value="F:RNA methyltransferase activity"/>
    <property type="evidence" value="ECO:0007669"/>
    <property type="project" value="InterPro"/>
</dbReference>